<dbReference type="PANTHER" id="PTHR37984:SF5">
    <property type="entry name" value="PROTEIN NYNRIN-LIKE"/>
    <property type="match status" value="1"/>
</dbReference>
<dbReference type="AlphaFoldDB" id="A0ABD2IJ22"/>
<evidence type="ECO:0000259" key="1">
    <source>
        <dbReference type="SMART" id="SM00645"/>
    </source>
</evidence>
<dbReference type="InterPro" id="IPR050951">
    <property type="entry name" value="Retrovirus_Pol_polyprotein"/>
</dbReference>
<dbReference type="InterPro" id="IPR000668">
    <property type="entry name" value="Peptidase_C1A_C"/>
</dbReference>
<dbReference type="InterPro" id="IPR025660">
    <property type="entry name" value="Pept_his_AS"/>
</dbReference>
<dbReference type="InterPro" id="IPR038765">
    <property type="entry name" value="Papain-like_cys_pep_sf"/>
</dbReference>
<dbReference type="PANTHER" id="PTHR37984">
    <property type="entry name" value="PROTEIN CBG26694"/>
    <property type="match status" value="1"/>
</dbReference>
<dbReference type="Gene3D" id="3.90.70.10">
    <property type="entry name" value="Cysteine proteinases"/>
    <property type="match status" value="1"/>
</dbReference>
<accession>A0ABD2IJ22</accession>
<name>A0ABD2IJ22_9BILA</name>
<sequence>MEAFGLLDDLKRKISNSAINLQLSNTFEEGLGLCTKELTHLQLKDGATPIYRKARPMPYHSKEIVEKELDRLEQLGIIRKAEHLSWAAPILVVKKSDGSARLCIDYSTGLNDALLDYQHTLPIPDDIFATLNGGKFFSQIDLKELNDSKRAFARTPIALRCGCGGGFSKLAWKWFAETGVVTGTNYTIGLGCKPYIIPDDSRYPEKTTGCRKECDKQSPFNYRKGRVFSETERRTIALGRNGRKSGGGNDARDNDERTNPSCCNYISWSSQLWSQQQPNQCLRAQKNGTEKTGGHAMKLIGRGEENTDKGELVKYWLGVNSWGTWWGMNGFFKWRRGTDECHIESQSVNFGTPDV</sequence>
<evidence type="ECO:0000313" key="2">
    <source>
        <dbReference type="EMBL" id="KAL3079126.1"/>
    </source>
</evidence>
<dbReference type="SUPFAM" id="SSF56672">
    <property type="entry name" value="DNA/RNA polymerases"/>
    <property type="match status" value="1"/>
</dbReference>
<gene>
    <name evidence="2" type="ORF">niasHT_036179</name>
</gene>
<dbReference type="Proteomes" id="UP001620626">
    <property type="component" value="Unassembled WGS sequence"/>
</dbReference>
<dbReference type="PROSITE" id="PS00639">
    <property type="entry name" value="THIOL_PROTEASE_HIS"/>
    <property type="match status" value="1"/>
</dbReference>
<protein>
    <recommendedName>
        <fullName evidence="1">Peptidase C1A papain C-terminal domain-containing protein</fullName>
    </recommendedName>
</protein>
<organism evidence="2 3">
    <name type="scientific">Heterodera trifolii</name>
    <dbReference type="NCBI Taxonomy" id="157864"/>
    <lineage>
        <taxon>Eukaryota</taxon>
        <taxon>Metazoa</taxon>
        <taxon>Ecdysozoa</taxon>
        <taxon>Nematoda</taxon>
        <taxon>Chromadorea</taxon>
        <taxon>Rhabditida</taxon>
        <taxon>Tylenchina</taxon>
        <taxon>Tylenchomorpha</taxon>
        <taxon>Tylenchoidea</taxon>
        <taxon>Heteroderidae</taxon>
        <taxon>Heteroderinae</taxon>
        <taxon>Heterodera</taxon>
    </lineage>
</organism>
<dbReference type="Pfam" id="PF00112">
    <property type="entry name" value="Peptidase_C1"/>
    <property type="match status" value="1"/>
</dbReference>
<comment type="caution">
    <text evidence="2">The sequence shown here is derived from an EMBL/GenBank/DDBJ whole genome shotgun (WGS) entry which is preliminary data.</text>
</comment>
<reference evidence="2 3" key="1">
    <citation type="submission" date="2024-10" db="EMBL/GenBank/DDBJ databases">
        <authorList>
            <person name="Kim D."/>
        </authorList>
    </citation>
    <scope>NUCLEOTIDE SEQUENCE [LARGE SCALE GENOMIC DNA]</scope>
    <source>
        <strain evidence="2">BH-2024</strain>
    </source>
</reference>
<dbReference type="EMBL" id="JBICBT010001195">
    <property type="protein sequence ID" value="KAL3079126.1"/>
    <property type="molecule type" value="Genomic_DNA"/>
</dbReference>
<dbReference type="SMART" id="SM00645">
    <property type="entry name" value="Pept_C1"/>
    <property type="match status" value="1"/>
</dbReference>
<feature type="domain" description="Peptidase C1A papain C-terminal" evidence="1">
    <location>
        <begin position="136"/>
        <end position="352"/>
    </location>
</feature>
<dbReference type="SUPFAM" id="SSF54001">
    <property type="entry name" value="Cysteine proteinases"/>
    <property type="match status" value="1"/>
</dbReference>
<proteinExistence type="predicted"/>
<dbReference type="Gene3D" id="3.10.10.10">
    <property type="entry name" value="HIV Type 1 Reverse Transcriptase, subunit A, domain 1"/>
    <property type="match status" value="1"/>
</dbReference>
<keyword evidence="3" id="KW-1185">Reference proteome</keyword>
<evidence type="ECO:0000313" key="3">
    <source>
        <dbReference type="Proteomes" id="UP001620626"/>
    </source>
</evidence>
<dbReference type="InterPro" id="IPR043502">
    <property type="entry name" value="DNA/RNA_pol_sf"/>
</dbReference>